<evidence type="ECO:0000313" key="2">
    <source>
        <dbReference type="Proteomes" id="UP000272015"/>
    </source>
</evidence>
<organism evidence="1 2">
    <name type="scientific">Cryobacterium melibiosiphilum</name>
    <dbReference type="NCBI Taxonomy" id="995039"/>
    <lineage>
        <taxon>Bacteria</taxon>
        <taxon>Bacillati</taxon>
        <taxon>Actinomycetota</taxon>
        <taxon>Actinomycetes</taxon>
        <taxon>Micrococcales</taxon>
        <taxon>Microbacteriaceae</taxon>
        <taxon>Cryobacterium</taxon>
    </lineage>
</organism>
<dbReference type="Proteomes" id="UP000272015">
    <property type="component" value="Unassembled WGS sequence"/>
</dbReference>
<dbReference type="AlphaFoldDB" id="A0A3A5MKM3"/>
<protein>
    <submittedName>
        <fullName evidence="1">Uncharacterized protein</fullName>
    </submittedName>
</protein>
<comment type="caution">
    <text evidence="1">The sequence shown here is derived from an EMBL/GenBank/DDBJ whole genome shotgun (WGS) entry which is preliminary data.</text>
</comment>
<evidence type="ECO:0000313" key="1">
    <source>
        <dbReference type="EMBL" id="RJT87638.1"/>
    </source>
</evidence>
<dbReference type="InterPro" id="IPR046485">
    <property type="entry name" value="DUF6578"/>
</dbReference>
<name>A0A3A5MKM3_9MICO</name>
<gene>
    <name evidence="1" type="ORF">D6T64_13625</name>
</gene>
<dbReference type="Pfam" id="PF20218">
    <property type="entry name" value="DUF6578"/>
    <property type="match status" value="1"/>
</dbReference>
<reference evidence="1 2" key="1">
    <citation type="submission" date="2018-09" db="EMBL/GenBank/DDBJ databases">
        <title>Novel species of Cryobacterium.</title>
        <authorList>
            <person name="Liu Q."/>
            <person name="Xin Y.-H."/>
        </authorList>
    </citation>
    <scope>NUCLEOTIDE SEQUENCE [LARGE SCALE GENOMIC DNA]</scope>
    <source>
        <strain evidence="1 2">Hh39</strain>
    </source>
</reference>
<sequence>MYYVGSYEPLVRENAEAVDDEDIVPSKHSDETDVWFTDWQVAEDGMNVELDERVDWDLVRMDLAWVARLFAGRRSIPLQLDTYADAGRGLADLSERTHLAGRVARIDQVSVRYEQSTDPAVRGLVPEPGGAMQHRVLSFRDRRAHPGKVVGWVVRVRA</sequence>
<dbReference type="EMBL" id="QZVS01000088">
    <property type="protein sequence ID" value="RJT87638.1"/>
    <property type="molecule type" value="Genomic_DNA"/>
</dbReference>
<proteinExistence type="predicted"/>
<keyword evidence="2" id="KW-1185">Reference proteome</keyword>
<accession>A0A3A5MKM3</accession>